<dbReference type="PANTHER" id="PTHR11085">
    <property type="entry name" value="NAD-DEPENDENT PROTEIN DEACYLASE SIRTUIN-5, MITOCHONDRIAL-RELATED"/>
    <property type="match status" value="1"/>
</dbReference>
<evidence type="ECO:0000256" key="1">
    <source>
        <dbReference type="ARBA" id="ARBA00012928"/>
    </source>
</evidence>
<dbReference type="InterPro" id="IPR029035">
    <property type="entry name" value="DHS-like_NAD/FAD-binding_dom"/>
</dbReference>
<keyword evidence="2" id="KW-0808">Transferase</keyword>
<dbReference type="HOGENOM" id="CLU_023643_3_1_6"/>
<keyword evidence="7" id="KW-1185">Reference proteome</keyword>
<dbReference type="Gene3D" id="3.40.50.1220">
    <property type="entry name" value="TPP-binding domain"/>
    <property type="match status" value="1"/>
</dbReference>
<dbReference type="InterPro" id="IPR050134">
    <property type="entry name" value="NAD-dep_sirtuin_deacylases"/>
</dbReference>
<dbReference type="SUPFAM" id="SSF52467">
    <property type="entry name" value="DHS-like NAD/FAD-binding domain"/>
    <property type="match status" value="1"/>
</dbReference>
<dbReference type="STRING" id="349521.HCH_06886"/>
<dbReference type="InterPro" id="IPR026591">
    <property type="entry name" value="Sirtuin_cat_small_dom_sf"/>
</dbReference>
<dbReference type="AlphaFoldDB" id="Q2S770"/>
<dbReference type="PANTHER" id="PTHR11085:SF4">
    <property type="entry name" value="NAD-DEPENDENT PROTEIN DEACYLASE"/>
    <property type="match status" value="1"/>
</dbReference>
<gene>
    <name evidence="6" type="ordered locus">HCH_06886</name>
</gene>
<evidence type="ECO:0000313" key="7">
    <source>
        <dbReference type="Proteomes" id="UP000000238"/>
    </source>
</evidence>
<dbReference type="GO" id="GO:0070403">
    <property type="term" value="F:NAD+ binding"/>
    <property type="evidence" value="ECO:0007669"/>
    <property type="project" value="InterPro"/>
</dbReference>
<evidence type="ECO:0000256" key="4">
    <source>
        <dbReference type="PROSITE-ProRule" id="PRU00236"/>
    </source>
</evidence>
<dbReference type="Gene3D" id="3.30.1600.10">
    <property type="entry name" value="SIR2/SIRT2 'Small Domain"/>
    <property type="match status" value="1"/>
</dbReference>
<dbReference type="eggNOG" id="COG0846">
    <property type="taxonomic scope" value="Bacteria"/>
</dbReference>
<proteinExistence type="predicted"/>
<evidence type="ECO:0000256" key="2">
    <source>
        <dbReference type="ARBA" id="ARBA00022679"/>
    </source>
</evidence>
<reference evidence="6 7" key="1">
    <citation type="journal article" date="2005" name="Nucleic Acids Res.">
        <title>Genomic blueprint of Hahella chejuensis, a marine microbe producing an algicidal agent.</title>
        <authorList>
            <person name="Jeong H."/>
            <person name="Yim J.H."/>
            <person name="Lee C."/>
            <person name="Choi S.-H."/>
            <person name="Park Y.K."/>
            <person name="Yoon S.H."/>
            <person name="Hur C.-G."/>
            <person name="Kang H.-Y."/>
            <person name="Kim D."/>
            <person name="Lee H.H."/>
            <person name="Park K.H."/>
            <person name="Park S.-H."/>
            <person name="Park H.-S."/>
            <person name="Lee H.K."/>
            <person name="Oh T.K."/>
            <person name="Kim J.F."/>
        </authorList>
    </citation>
    <scope>NUCLEOTIDE SEQUENCE [LARGE SCALE GENOMIC DNA]</scope>
    <source>
        <strain evidence="6 7">KCTC 2396</strain>
    </source>
</reference>
<feature type="domain" description="Deacetylase sirtuin-type" evidence="5">
    <location>
        <begin position="1"/>
        <end position="226"/>
    </location>
</feature>
<dbReference type="Proteomes" id="UP000000238">
    <property type="component" value="Chromosome"/>
</dbReference>
<protein>
    <recommendedName>
        <fullName evidence="1">protein acetyllysine N-acetyltransferase</fullName>
        <ecNumber evidence="1">2.3.1.286</ecNumber>
    </recommendedName>
</protein>
<dbReference type="Pfam" id="PF02146">
    <property type="entry name" value="SIR2"/>
    <property type="match status" value="1"/>
</dbReference>
<dbReference type="InterPro" id="IPR026590">
    <property type="entry name" value="Ssirtuin_cat_dom"/>
</dbReference>
<name>Q2S770_HAHCH</name>
<dbReference type="PROSITE" id="PS50305">
    <property type="entry name" value="SIRTUIN"/>
    <property type="match status" value="1"/>
</dbReference>
<keyword evidence="3" id="KW-0520">NAD</keyword>
<evidence type="ECO:0000259" key="5">
    <source>
        <dbReference type="PROSITE" id="PS50305"/>
    </source>
</evidence>
<comment type="caution">
    <text evidence="4">Lacks conserved residue(s) required for the propagation of feature annotation.</text>
</comment>
<organism evidence="6 7">
    <name type="scientific">Hahella chejuensis (strain KCTC 2396)</name>
    <dbReference type="NCBI Taxonomy" id="349521"/>
    <lineage>
        <taxon>Bacteria</taxon>
        <taxon>Pseudomonadati</taxon>
        <taxon>Pseudomonadota</taxon>
        <taxon>Gammaproteobacteria</taxon>
        <taxon>Oceanospirillales</taxon>
        <taxon>Hahellaceae</taxon>
        <taxon>Hahella</taxon>
    </lineage>
</organism>
<accession>Q2S770</accession>
<dbReference type="EC" id="2.3.1.286" evidence="1"/>
<dbReference type="OrthoDB" id="9800582at2"/>
<evidence type="ECO:0000256" key="3">
    <source>
        <dbReference type="ARBA" id="ARBA00023027"/>
    </source>
</evidence>
<dbReference type="KEGG" id="hch:HCH_06886"/>
<dbReference type="GO" id="GO:0017136">
    <property type="term" value="F:histone deacetylase activity, NAD-dependent"/>
    <property type="evidence" value="ECO:0007669"/>
    <property type="project" value="TreeGrafter"/>
</dbReference>
<evidence type="ECO:0000313" key="6">
    <source>
        <dbReference type="EMBL" id="ABC33504.1"/>
    </source>
</evidence>
<dbReference type="EMBL" id="CP000155">
    <property type="protein sequence ID" value="ABC33504.1"/>
    <property type="molecule type" value="Genomic_DNA"/>
</dbReference>
<sequence>MKHIVVITGAGISAESGIQTYRGENGLWRETDYNEVASLIGWRKDREKVLTYWNAQRRIMAAAQPNAAHYALSRLEECYLVSIITQNVDDLHERAGSNQVLHIHGELMKSRSSVNPKLVYQHGDRDINLGDKCERGSQLRPDVVWFGEPVPLFSQAQKIVHSADIMLVVGTSLEVYPAAYLVEKRVRGVPMYIVDPNADSEAHDAEVINEPATQGVVTLVEQLLEQA</sequence>
<dbReference type="InterPro" id="IPR003000">
    <property type="entry name" value="Sirtuin"/>
</dbReference>
<dbReference type="RefSeq" id="WP_011400554.1">
    <property type="nucleotide sequence ID" value="NC_007645.1"/>
</dbReference>